<dbReference type="EMBL" id="BOQP01000020">
    <property type="protein sequence ID" value="GIM74418.1"/>
    <property type="molecule type" value="Genomic_DNA"/>
</dbReference>
<sequence>MAPDASLEDAMTRTSIDIDDVALAEAAAFYGTKTKKDTVNAALRDVAVRLKRMEAVEAWARMGAAGDFDALLVKENYRP</sequence>
<name>A0A919SPE8_9ACTN</name>
<dbReference type="InterPro" id="IPR019239">
    <property type="entry name" value="VapB_antitoxin"/>
</dbReference>
<evidence type="ECO:0000313" key="1">
    <source>
        <dbReference type="EMBL" id="GIM74418.1"/>
    </source>
</evidence>
<dbReference type="Pfam" id="PF09957">
    <property type="entry name" value="VapB_antitoxin"/>
    <property type="match status" value="1"/>
</dbReference>
<organism evidence="1 2">
    <name type="scientific">Winogradskya consettensis</name>
    <dbReference type="NCBI Taxonomy" id="113560"/>
    <lineage>
        <taxon>Bacteria</taxon>
        <taxon>Bacillati</taxon>
        <taxon>Actinomycetota</taxon>
        <taxon>Actinomycetes</taxon>
        <taxon>Micromonosporales</taxon>
        <taxon>Micromonosporaceae</taxon>
        <taxon>Winogradskya</taxon>
    </lineage>
</organism>
<reference evidence="1" key="1">
    <citation type="submission" date="2021-03" db="EMBL/GenBank/DDBJ databases">
        <title>Whole genome shotgun sequence of Actinoplanes consettensis NBRC 14913.</title>
        <authorList>
            <person name="Komaki H."/>
            <person name="Tamura T."/>
        </authorList>
    </citation>
    <scope>NUCLEOTIDE SEQUENCE</scope>
    <source>
        <strain evidence="1">NBRC 14913</strain>
    </source>
</reference>
<dbReference type="AlphaFoldDB" id="A0A919SPE8"/>
<gene>
    <name evidence="1" type="ORF">Aco04nite_40210</name>
</gene>
<evidence type="ECO:0000313" key="2">
    <source>
        <dbReference type="Proteomes" id="UP000680865"/>
    </source>
</evidence>
<dbReference type="Proteomes" id="UP000680865">
    <property type="component" value="Unassembled WGS sequence"/>
</dbReference>
<accession>A0A919SPE8</accession>
<proteinExistence type="predicted"/>
<comment type="caution">
    <text evidence="1">The sequence shown here is derived from an EMBL/GenBank/DDBJ whole genome shotgun (WGS) entry which is preliminary data.</text>
</comment>
<protein>
    <submittedName>
        <fullName evidence="1">Uncharacterized protein</fullName>
    </submittedName>
</protein>
<keyword evidence="2" id="KW-1185">Reference proteome</keyword>